<evidence type="ECO:0000313" key="2">
    <source>
        <dbReference type="Proteomes" id="UP000595814"/>
    </source>
</evidence>
<sequence length="322" mass="37402">MYIDLHCDTIIKYIKDEKVENFMYGENSDINLKKLLDNKVKAQFMAIYLYNEDYGDNPKIGKISDWDYIDKCIDFLKETSKEYSKEIEIVKNYSQYARAKEDNKLSLFITIEDGRCIREIDDIKKLKNKGISLITLLWNNRNKIGHPHSKLEEENKLGLTDFGIEVIKEMNKNGIIIDVSHLSKGGFWDVYKYSKYPFMATHSNVKSIQDHSRNLDDEQIKAIVNKGGVIGLNVFPPFTNGTNKAEFKDYKEHLQYIFKIGGEDIIALGTDFDGINGNYGINSPSKVLEFMNYLNINGFSMELVEKFAYKNVERFMQEFNWG</sequence>
<reference evidence="1 2" key="1">
    <citation type="journal article" date="2022" name="Int. J. Syst. Evol. Microbiol.">
        <title>Miniphocaeibacter halophilus sp. nov., an ammonium-tolerant acetate-producing bacterium isolated from a biogas system.</title>
        <authorList>
            <person name="Schnurer A."/>
            <person name="Singh A."/>
            <person name="Bi S."/>
            <person name="Qiao W."/>
            <person name="Westerholm M."/>
        </authorList>
    </citation>
    <scope>NUCLEOTIDE SEQUENCE [LARGE SCALE GENOMIC DNA]</scope>
    <source>
        <strain evidence="1 2">AMB_01</strain>
    </source>
</reference>
<dbReference type="EMBL" id="CP066744">
    <property type="protein sequence ID" value="QQK08395.1"/>
    <property type="molecule type" value="Genomic_DNA"/>
</dbReference>
<organism evidence="1 2">
    <name type="scientific">Miniphocaeibacter halophilus</name>
    <dbReference type="NCBI Taxonomy" id="2931922"/>
    <lineage>
        <taxon>Bacteria</taxon>
        <taxon>Bacillati</taxon>
        <taxon>Bacillota</taxon>
        <taxon>Tissierellia</taxon>
        <taxon>Tissierellales</taxon>
        <taxon>Peptoniphilaceae</taxon>
        <taxon>Miniphocaeibacter</taxon>
    </lineage>
</organism>
<name>A0AC61MS42_9FIRM</name>
<dbReference type="Proteomes" id="UP000595814">
    <property type="component" value="Chromosome"/>
</dbReference>
<accession>A0AC61MS42</accession>
<gene>
    <name evidence="1" type="ORF">JFY71_02305</name>
</gene>
<protein>
    <submittedName>
        <fullName evidence="1">Membrane dipeptidase</fullName>
    </submittedName>
</protein>
<keyword evidence="2" id="KW-1185">Reference proteome</keyword>
<evidence type="ECO:0000313" key="1">
    <source>
        <dbReference type="EMBL" id="QQK08395.1"/>
    </source>
</evidence>
<proteinExistence type="predicted"/>